<accession>A0ABQ4IY56</accession>
<comment type="caution">
    <text evidence="2">The sequence shown here is derived from an EMBL/GenBank/DDBJ whole genome shotgun (WGS) entry which is preliminary data.</text>
</comment>
<evidence type="ECO:0000259" key="1">
    <source>
        <dbReference type="Pfam" id="PF06114"/>
    </source>
</evidence>
<dbReference type="InterPro" id="IPR052345">
    <property type="entry name" value="Rad_response_metalloprotease"/>
</dbReference>
<dbReference type="Pfam" id="PF06114">
    <property type="entry name" value="Peptidase_M78"/>
    <property type="match status" value="1"/>
</dbReference>
<dbReference type="Gene3D" id="1.10.10.2910">
    <property type="match status" value="1"/>
</dbReference>
<reference evidence="2 3" key="1">
    <citation type="submission" date="2021-01" db="EMBL/GenBank/DDBJ databases">
        <title>Whole genome shotgun sequence of Verrucosispora lutea NBRC 106530.</title>
        <authorList>
            <person name="Komaki H."/>
            <person name="Tamura T."/>
        </authorList>
    </citation>
    <scope>NUCLEOTIDE SEQUENCE [LARGE SCALE GENOMIC DNA]</scope>
    <source>
        <strain evidence="2 3">NBRC 106530</strain>
    </source>
</reference>
<sequence>MNWQTANATAMLRAPQVHRDLGIDRTGYVDVFAALRAAGVDCLTRPMPKLFGFYFGPDDSGPAVLLNASLDEIGLRHTAAHELGHHAFDHGSRADADLDIAGLHPRRMWTAVEMQAESFAAWFLMPPPAVDAALRRIGIEQVQQPEEAYEVARWLGTSYAGTVRHLGRLKKIHARAAASWPRVPPQRLRARLHRPTLEKPASHLFLVRPPARGAVLHVAAGDLLLLPPGARITHLPDGLVAADSDARPAENAVNGVPESDGRAGLTVEVTERFRRSSAISFLVPGHDLISVTVVAPVRRLGAADAWGCANEPDRPRTAHQE</sequence>
<dbReference type="PANTHER" id="PTHR43236">
    <property type="entry name" value="ANTITOXIN HIGA1"/>
    <property type="match status" value="1"/>
</dbReference>
<keyword evidence="3" id="KW-1185">Reference proteome</keyword>
<feature type="domain" description="IrrE N-terminal-like" evidence="1">
    <location>
        <begin position="58"/>
        <end position="138"/>
    </location>
</feature>
<dbReference type="InterPro" id="IPR010359">
    <property type="entry name" value="IrrE_HExxH"/>
</dbReference>
<dbReference type="PANTHER" id="PTHR43236:SF1">
    <property type="entry name" value="BLL7220 PROTEIN"/>
    <property type="match status" value="1"/>
</dbReference>
<dbReference type="Proteomes" id="UP000643165">
    <property type="component" value="Unassembled WGS sequence"/>
</dbReference>
<gene>
    <name evidence="2" type="ORF">Vlu01_34970</name>
</gene>
<organism evidence="2 3">
    <name type="scientific">Micromonospora lutea</name>
    <dbReference type="NCBI Taxonomy" id="419825"/>
    <lineage>
        <taxon>Bacteria</taxon>
        <taxon>Bacillati</taxon>
        <taxon>Actinomycetota</taxon>
        <taxon>Actinomycetes</taxon>
        <taxon>Micromonosporales</taxon>
        <taxon>Micromonosporaceae</taxon>
        <taxon>Micromonospora</taxon>
    </lineage>
</organism>
<evidence type="ECO:0000313" key="3">
    <source>
        <dbReference type="Proteomes" id="UP000643165"/>
    </source>
</evidence>
<dbReference type="RefSeq" id="WP_204000633.1">
    <property type="nucleotide sequence ID" value="NZ_BOPB01000018.1"/>
</dbReference>
<proteinExistence type="predicted"/>
<name>A0ABQ4IY56_9ACTN</name>
<dbReference type="EMBL" id="BOPB01000018">
    <property type="protein sequence ID" value="GIJ22873.1"/>
    <property type="molecule type" value="Genomic_DNA"/>
</dbReference>
<evidence type="ECO:0000313" key="2">
    <source>
        <dbReference type="EMBL" id="GIJ22873.1"/>
    </source>
</evidence>
<protein>
    <recommendedName>
        <fullName evidence="1">IrrE N-terminal-like domain-containing protein</fullName>
    </recommendedName>
</protein>